<evidence type="ECO:0000313" key="2">
    <source>
        <dbReference type="Ensembl" id="ENSGGOP00000020078.2"/>
    </source>
</evidence>
<proteinExistence type="predicted"/>
<organism evidence="2 3">
    <name type="scientific">Gorilla gorilla gorilla</name>
    <name type="common">Western lowland gorilla</name>
    <dbReference type="NCBI Taxonomy" id="9595"/>
    <lineage>
        <taxon>Eukaryota</taxon>
        <taxon>Metazoa</taxon>
        <taxon>Chordata</taxon>
        <taxon>Craniata</taxon>
        <taxon>Vertebrata</taxon>
        <taxon>Euteleostomi</taxon>
        <taxon>Mammalia</taxon>
        <taxon>Eutheria</taxon>
        <taxon>Euarchontoglires</taxon>
        <taxon>Primates</taxon>
        <taxon>Haplorrhini</taxon>
        <taxon>Catarrhini</taxon>
        <taxon>Hominidae</taxon>
        <taxon>Gorilla</taxon>
    </lineage>
</organism>
<accession>G3RW95</accession>
<dbReference type="HOGENOM" id="CLU_2190023_0_0_1"/>
<sequence>MGTEGLTRAGFLRTHCLCPGVLQWRLRVAPLVTPWGAGTGPFCSLLSWAVPSWDKVAQHRPPSYHPSQRSGREKEAPYPRGSAPQEGHSLHFIYIYVHTHTHIYTHTYIYTHIYIHIYIHTHIYTHIYIFLALSPRLECSGTILAHCNPCLLVQVILLLQPPE</sequence>
<dbReference type="AlphaFoldDB" id="G3RW95"/>
<reference evidence="3" key="1">
    <citation type="submission" date="2011-05" db="EMBL/GenBank/DDBJ databases">
        <title>Insights into the evolution of the great apes provided by the gorilla genome.</title>
        <authorList>
            <person name="Scally A."/>
        </authorList>
    </citation>
    <scope>NUCLEOTIDE SEQUENCE [LARGE SCALE GENOMIC DNA]</scope>
</reference>
<name>G3RW95_GORGO</name>
<dbReference type="EMBL" id="CABD030027043">
    <property type="status" value="NOT_ANNOTATED_CDS"/>
    <property type="molecule type" value="Genomic_DNA"/>
</dbReference>
<dbReference type="eggNOG" id="ENOG502TD43">
    <property type="taxonomic scope" value="Eukaryota"/>
</dbReference>
<dbReference type="Bgee" id="ENSGGOG00000023517">
    <property type="expression patterns" value="Expressed in prefrontal cortex"/>
</dbReference>
<reference evidence="2" key="4">
    <citation type="submission" date="2025-09" db="UniProtKB">
        <authorList>
            <consortium name="Ensembl"/>
        </authorList>
    </citation>
    <scope>IDENTIFICATION</scope>
</reference>
<feature type="region of interest" description="Disordered" evidence="1">
    <location>
        <begin position="59"/>
        <end position="84"/>
    </location>
</feature>
<keyword evidence="3" id="KW-1185">Reference proteome</keyword>
<evidence type="ECO:0000256" key="1">
    <source>
        <dbReference type="SAM" id="MobiDB-lite"/>
    </source>
</evidence>
<dbReference type="Ensembl" id="ENSGGOT00000027976.2">
    <property type="protein sequence ID" value="ENSGGOP00000020078.2"/>
    <property type="gene ID" value="ENSGGOG00000023517.2"/>
</dbReference>
<dbReference type="Proteomes" id="UP000001519">
    <property type="component" value="Chromosome 4"/>
</dbReference>
<protein>
    <submittedName>
        <fullName evidence="2">Uncharacterized protein</fullName>
    </submittedName>
</protein>
<evidence type="ECO:0000313" key="3">
    <source>
        <dbReference type="Proteomes" id="UP000001519"/>
    </source>
</evidence>
<reference evidence="2" key="3">
    <citation type="submission" date="2025-08" db="UniProtKB">
        <authorList>
            <consortium name="Ensembl"/>
        </authorList>
    </citation>
    <scope>IDENTIFICATION</scope>
</reference>
<dbReference type="InParanoid" id="G3RW95"/>
<reference evidence="2 3" key="2">
    <citation type="journal article" date="2012" name="Nature">
        <title>Insights into hominid evolution from the gorilla genome sequence.</title>
        <authorList>
            <person name="Scally A."/>
            <person name="Dutheil J.Y."/>
            <person name="Hillier L.W."/>
            <person name="Jordan G.E."/>
            <person name="Goodhead I."/>
            <person name="Herrero J."/>
            <person name="Hobolth A."/>
            <person name="Lappalainen T."/>
            <person name="Mailund T."/>
            <person name="Marques-Bonet T."/>
            <person name="McCarthy S."/>
            <person name="Montgomery S.H."/>
            <person name="Schwalie P.C."/>
            <person name="Tang Y.A."/>
            <person name="Ward M.C."/>
            <person name="Xue Y."/>
            <person name="Yngvadottir B."/>
            <person name="Alkan C."/>
            <person name="Andersen L.N."/>
            <person name="Ayub Q."/>
            <person name="Ball E.V."/>
            <person name="Beal K."/>
            <person name="Bradley B.J."/>
            <person name="Chen Y."/>
            <person name="Clee C.M."/>
            <person name="Fitzgerald S."/>
            <person name="Graves T.A."/>
            <person name="Gu Y."/>
            <person name="Heath P."/>
            <person name="Heger A."/>
            <person name="Karakoc E."/>
            <person name="Kolb-Kokocinski A."/>
            <person name="Laird G.K."/>
            <person name="Lunter G."/>
            <person name="Meader S."/>
            <person name="Mort M."/>
            <person name="Mullikin J.C."/>
            <person name="Munch K."/>
            <person name="O'Connor T.D."/>
            <person name="Phillips A.D."/>
            <person name="Prado-Martinez J."/>
            <person name="Rogers A.S."/>
            <person name="Sajjadian S."/>
            <person name="Schmidt D."/>
            <person name="Shaw K."/>
            <person name="Simpson J.T."/>
            <person name="Stenson P.D."/>
            <person name="Turner D.J."/>
            <person name="Vigilant L."/>
            <person name="Vilella A.J."/>
            <person name="Whitener W."/>
            <person name="Zhu B."/>
            <person name="Cooper D.N."/>
            <person name="de Jong P."/>
            <person name="Dermitzakis E.T."/>
            <person name="Eichler E.E."/>
            <person name="Flicek P."/>
            <person name="Goldman N."/>
            <person name="Mundy N.I."/>
            <person name="Ning Z."/>
            <person name="Odom D.T."/>
            <person name="Ponting C.P."/>
            <person name="Quail M.A."/>
            <person name="Ryder O.A."/>
            <person name="Searle S.M."/>
            <person name="Warren W.C."/>
            <person name="Wilson R.K."/>
            <person name="Schierup M.H."/>
            <person name="Rogers J."/>
            <person name="Tyler-Smith C."/>
            <person name="Durbin R."/>
        </authorList>
    </citation>
    <scope>NUCLEOTIDE SEQUENCE [LARGE SCALE GENOMIC DNA]</scope>
</reference>